<dbReference type="AlphaFoldDB" id="A0A060DAB6"/>
<name>A0A060DAB6_9EUKA</name>
<dbReference type="Gene3D" id="1.10.60.20">
    <property type="entry name" value="Ribosomal protein S17e-like"/>
    <property type="match status" value="1"/>
</dbReference>
<evidence type="ECO:0000256" key="1">
    <source>
        <dbReference type="ARBA" id="ARBA00010444"/>
    </source>
</evidence>
<protein>
    <submittedName>
        <fullName evidence="4">40S ribosomal protein S17E</fullName>
    </submittedName>
</protein>
<dbReference type="GO" id="GO:0006412">
    <property type="term" value="P:translation"/>
    <property type="evidence" value="ECO:0007669"/>
    <property type="project" value="InterPro"/>
</dbReference>
<evidence type="ECO:0000313" key="5">
    <source>
        <dbReference type="Proteomes" id="UP000243670"/>
    </source>
</evidence>
<dbReference type="Pfam" id="PF00833">
    <property type="entry name" value="Ribosomal_S17e"/>
    <property type="match status" value="1"/>
</dbReference>
<evidence type="ECO:0000256" key="2">
    <source>
        <dbReference type="ARBA" id="ARBA00022980"/>
    </source>
</evidence>
<evidence type="ECO:0000256" key="3">
    <source>
        <dbReference type="ARBA" id="ARBA00023274"/>
    </source>
</evidence>
<reference evidence="4 5" key="1">
    <citation type="journal article" date="2014" name="BMC Genomics">
        <title>Nucleomorph and plastid genome sequences of the chlorarachniophyte Lotharella oceanica: convergent reductive evolution and frequent recombination in nucleomorph-bearing algae.</title>
        <authorList>
            <person name="Tanifuji G."/>
            <person name="Onodera N.T."/>
            <person name="Brown M.W."/>
            <person name="Curtis B.A."/>
            <person name="Roger A.J."/>
            <person name="Ka-Shu Wong G."/>
            <person name="Melkonian M."/>
            <person name="Archibald J.M."/>
        </authorList>
    </citation>
    <scope>NUCLEOTIDE SEQUENCE [LARGE SCALE GENOMIC DNA]</scope>
    <source>
        <strain evidence="4 5">CCMP622</strain>
    </source>
</reference>
<dbReference type="SUPFAM" id="SSF116820">
    <property type="entry name" value="Rps17e-like"/>
    <property type="match status" value="1"/>
</dbReference>
<dbReference type="InterPro" id="IPR036401">
    <property type="entry name" value="Ribosomal_eS17_sf"/>
</dbReference>
<organism evidence="4 5">
    <name type="scientific">Lotharella oceanica</name>
    <dbReference type="NCBI Taxonomy" id="641309"/>
    <lineage>
        <taxon>Eukaryota</taxon>
        <taxon>Sar</taxon>
        <taxon>Rhizaria</taxon>
        <taxon>Cercozoa</taxon>
        <taxon>Chlorarachniophyceae</taxon>
        <taxon>Lotharella</taxon>
    </lineage>
</organism>
<keyword evidence="3" id="KW-0687">Ribonucleoprotein</keyword>
<dbReference type="Proteomes" id="UP000243670">
    <property type="component" value="Nucleomorph 1"/>
</dbReference>
<keyword evidence="4" id="KW-0542">Nucleomorph</keyword>
<gene>
    <name evidence="4" type="primary">rps17E</name>
    <name evidence="4" type="ORF">M951_chr1168</name>
</gene>
<evidence type="ECO:0000313" key="4">
    <source>
        <dbReference type="EMBL" id="AIB09647.1"/>
    </source>
</evidence>
<sequence length="110" mass="13486">MGRIKSDRIKKNTHLLLKKKINIIKKNFKYNKIIVDYFMKLQSKKLRNKFAGNLKTEKERKSIIKKKKIKIYKLKFKNFFRTSFNSLKFESHLKTYYKSYYTSPAFYKNI</sequence>
<accession>A0A060DAB6</accession>
<dbReference type="InterPro" id="IPR001210">
    <property type="entry name" value="Ribosomal_eS17"/>
</dbReference>
<dbReference type="GO" id="GO:1990904">
    <property type="term" value="C:ribonucleoprotein complex"/>
    <property type="evidence" value="ECO:0007669"/>
    <property type="project" value="UniProtKB-KW"/>
</dbReference>
<geneLocation type="nucleomorph" evidence="4"/>
<proteinExistence type="inferred from homology"/>
<dbReference type="GO" id="GO:0003735">
    <property type="term" value="F:structural constituent of ribosome"/>
    <property type="evidence" value="ECO:0007669"/>
    <property type="project" value="InterPro"/>
</dbReference>
<comment type="similarity">
    <text evidence="1">Belongs to the eukaryotic ribosomal protein eS17 family.</text>
</comment>
<keyword evidence="2 4" id="KW-0689">Ribosomal protein</keyword>
<dbReference type="EMBL" id="CP006627">
    <property type="protein sequence ID" value="AIB09647.1"/>
    <property type="molecule type" value="Genomic_DNA"/>
</dbReference>
<dbReference type="GO" id="GO:0005840">
    <property type="term" value="C:ribosome"/>
    <property type="evidence" value="ECO:0007669"/>
    <property type="project" value="UniProtKB-KW"/>
</dbReference>